<dbReference type="RefSeq" id="WP_204866842.1">
    <property type="nucleotide sequence ID" value="NZ_JAFBBK010000001.1"/>
</dbReference>
<comment type="similarity">
    <text evidence="1">Belongs to the 'GDXG' lipolytic enzyme family.</text>
</comment>
<evidence type="ECO:0000313" key="4">
    <source>
        <dbReference type="EMBL" id="MBM7414066.1"/>
    </source>
</evidence>
<organism evidence="4 5">
    <name type="scientific">Rhodococcoides corynebacterioides</name>
    <dbReference type="NCBI Taxonomy" id="53972"/>
    <lineage>
        <taxon>Bacteria</taxon>
        <taxon>Bacillati</taxon>
        <taxon>Actinomycetota</taxon>
        <taxon>Actinomycetes</taxon>
        <taxon>Mycobacteriales</taxon>
        <taxon>Nocardiaceae</taxon>
        <taxon>Rhodococcoides</taxon>
    </lineage>
</organism>
<dbReference type="SUPFAM" id="SSF53474">
    <property type="entry name" value="alpha/beta-Hydrolases"/>
    <property type="match status" value="1"/>
</dbReference>
<proteinExistence type="inferred from homology"/>
<name>A0ABS2KQQ2_9NOCA</name>
<evidence type="ECO:0000256" key="2">
    <source>
        <dbReference type="ARBA" id="ARBA00022801"/>
    </source>
</evidence>
<accession>A0ABS2KQQ2</accession>
<dbReference type="PANTHER" id="PTHR48081:SF30">
    <property type="entry name" value="ACETYL-HYDROLASE LIPR-RELATED"/>
    <property type="match status" value="1"/>
</dbReference>
<dbReference type="Pfam" id="PF07859">
    <property type="entry name" value="Abhydrolase_3"/>
    <property type="match status" value="1"/>
</dbReference>
<dbReference type="InterPro" id="IPR029058">
    <property type="entry name" value="AB_hydrolase_fold"/>
</dbReference>
<comment type="caution">
    <text evidence="4">The sequence shown here is derived from an EMBL/GenBank/DDBJ whole genome shotgun (WGS) entry which is preliminary data.</text>
</comment>
<dbReference type="EMBL" id="JAFBBK010000001">
    <property type="protein sequence ID" value="MBM7414066.1"/>
    <property type="molecule type" value="Genomic_DNA"/>
</dbReference>
<dbReference type="Proteomes" id="UP000703038">
    <property type="component" value="Unassembled WGS sequence"/>
</dbReference>
<evidence type="ECO:0000256" key="1">
    <source>
        <dbReference type="ARBA" id="ARBA00010515"/>
    </source>
</evidence>
<dbReference type="PROSITE" id="PS01173">
    <property type="entry name" value="LIPASE_GDXG_HIS"/>
    <property type="match status" value="1"/>
</dbReference>
<evidence type="ECO:0000259" key="3">
    <source>
        <dbReference type="Pfam" id="PF07859"/>
    </source>
</evidence>
<protein>
    <submittedName>
        <fullName evidence="4">Acetyl esterase/lipase</fullName>
    </submittedName>
</protein>
<dbReference type="InterPro" id="IPR002168">
    <property type="entry name" value="Lipase_GDXG_HIS_AS"/>
</dbReference>
<dbReference type="PANTHER" id="PTHR48081">
    <property type="entry name" value="AB HYDROLASE SUPERFAMILY PROTEIN C4A8.06C"/>
    <property type="match status" value="1"/>
</dbReference>
<keyword evidence="5" id="KW-1185">Reference proteome</keyword>
<dbReference type="Gene3D" id="3.40.50.1820">
    <property type="entry name" value="alpha/beta hydrolase"/>
    <property type="match status" value="1"/>
</dbReference>
<evidence type="ECO:0000313" key="5">
    <source>
        <dbReference type="Proteomes" id="UP000703038"/>
    </source>
</evidence>
<sequence length="303" mass="32226">MRPMTLPLPVVSRVLKPVFRVILNPHLPVPVQRTLLEVAARSLPLPEGTVIRSETVGGVPVERVTVGATVRRTAVLYLHGGAYTLGSPLTHRVVTSSLARDSGAVVVAAHYRLAPEHPCPAALEDALAVFDGLVADGFDANHIAVVGDSAGGGLAAATTQALVDRGTPPSCVAMISPWADPADQDFPAPRDFLLDARWLRNSARQYLGDGDPTDPRYAPARGTLTGFPSTLIQYSAGEILRPQILRFADALTEAGVSVRCTELTDLWHVAHLQATLLAEAAAAVREIGAFVRDATAWSERLHP</sequence>
<keyword evidence="2" id="KW-0378">Hydrolase</keyword>
<reference evidence="4 5" key="1">
    <citation type="submission" date="2021-01" db="EMBL/GenBank/DDBJ databases">
        <title>Genomics of switchgrass bacterial isolates.</title>
        <authorList>
            <person name="Shade A."/>
        </authorList>
    </citation>
    <scope>NUCLEOTIDE SEQUENCE [LARGE SCALE GENOMIC DNA]</scope>
    <source>
        <strain evidence="4 5">PvP111</strain>
    </source>
</reference>
<dbReference type="InterPro" id="IPR050300">
    <property type="entry name" value="GDXG_lipolytic_enzyme"/>
</dbReference>
<feature type="domain" description="Alpha/beta hydrolase fold-3" evidence="3">
    <location>
        <begin position="75"/>
        <end position="271"/>
    </location>
</feature>
<dbReference type="InterPro" id="IPR013094">
    <property type="entry name" value="AB_hydrolase_3"/>
</dbReference>
<gene>
    <name evidence="4" type="ORF">JOE42_000799</name>
</gene>